<reference evidence="7" key="1">
    <citation type="submission" date="2020-06" db="EMBL/GenBank/DDBJ databases">
        <authorList>
            <person name="Li T."/>
            <person name="Hu X."/>
            <person name="Zhang T."/>
            <person name="Song X."/>
            <person name="Zhang H."/>
            <person name="Dai N."/>
            <person name="Sheng W."/>
            <person name="Hou X."/>
            <person name="Wei L."/>
        </authorList>
    </citation>
    <scope>NUCLEOTIDE SEQUENCE</scope>
    <source>
        <strain evidence="7">KEN1</strain>
        <tissue evidence="7">Leaf</tissue>
    </source>
</reference>
<dbReference type="PROSITE" id="PS50194">
    <property type="entry name" value="FILAMIN_REPEAT"/>
    <property type="match status" value="2"/>
</dbReference>
<evidence type="ECO:0000256" key="1">
    <source>
        <dbReference type="ARBA" id="ARBA00022737"/>
    </source>
</evidence>
<dbReference type="Pfam" id="PF23616">
    <property type="entry name" value="Ig_GEX2_N"/>
    <property type="match status" value="2"/>
</dbReference>
<dbReference type="FunFam" id="2.60.40.10:FF:002225">
    <property type="entry name" value="Gamete expressed 2"/>
    <property type="match status" value="1"/>
</dbReference>
<dbReference type="AlphaFoldDB" id="A0AAW2XV19"/>
<sequence length="1150" mass="126124">MASQELVLFTLLTFFTFALNPEPARSDNVPLPAFAFSWLNDNDTFVAGATATINVRVLGNYESGKYEFPFKPNITVNDKMGNSSFVTGVTLHVEGGTENWSFSFIPIMVGLFNVLITDQHFHVLDSSLHFHVNPGRMYPPAGILSWLDGLDEFIAGTEAELLILPKDAFGNNVSSASEGPIPYNFTLSASTLNGFPANILNITQKGWNQQGYLCIGFVAATAGRLLLHVQVENQTLDDPLLPFKVNPGKLDVHSCKAQWNIETKYFQLFTMMEGFIHQHDQYGNLVSGLYAFDIEVIEKGANLSMPVADLLFKDISPGIQSFSFSLYEPGNFMLMISDKEKNTLISNMPHDFTVYIGAPLCPSSSPATAYVYPSHFQAFARCKCYCDGANSIVNGSGLNNSVAGDIATFSVFLKDAYLYPSPVDLENLQVQIVRESDSKIIHPSIRIREAVNGSFSSGRLNYGLIDPVKIASAPVFAGKQNHKSSDFDVIYKPEKSGTYEIHVFCGNIPLNGGHPFKKEVSPGAVNVSLSGVVKFAQKVPKLIKNEIVVQLVDSYYNPVLLQQSKLKLEIASLNKSASLTWMFSDDNDGTYSGSYLAKDVGTYEICASYNGERFIPCPFGVNVYNSEYFPKACNDTVSVWEDESISFNVLENDYFAGGNASILEHSKPGHGSLIQHGNLFRYTPYKGFYGNDSFLYTLADINENRASGSVDLLILCRPPQFVSLPSNFQATEDVVSPTFGGFSGFEIVYSALAENITVTLSSLSGTVLLSPTQMQFWQPRRSELYVHKEAGTASELTLVGSLDAINFALQSIQYFGNENFYGGDTIRVSTINRNGRNDIDVPIYVQPINDSPVINIPSFVILDGMSDGVLIFGERRDKIDFIGDPDLLNFPGNRSSFLIMFSIEVSAGLLSTSLPAALIGSTELKLKTSYQWQPLQTFVTISKHFLVKAKGIRFRGTIDDCNSIMEHLSYHEGEHGAVLTVVVNDLANHGCYPNCAEMMSMCLFAESTVNLIRHRPMSSLAAHALGSAIVVESIAVFSLGLLLLFFICKCAAVLVHEKKRQKAQEIQLSKCKGSPTQNLAGDSSGNEKLYTGYCPLPFLLGGQHSNSKRSIHISGTEEADEIMKNSPESSPGQHEDVQPSDVVPSVSLEG</sequence>
<dbReference type="GO" id="GO:0030036">
    <property type="term" value="P:actin cytoskeleton organization"/>
    <property type="evidence" value="ECO:0007669"/>
    <property type="project" value="InterPro"/>
</dbReference>
<organism evidence="7">
    <name type="scientific">Sesamum latifolium</name>
    <dbReference type="NCBI Taxonomy" id="2727402"/>
    <lineage>
        <taxon>Eukaryota</taxon>
        <taxon>Viridiplantae</taxon>
        <taxon>Streptophyta</taxon>
        <taxon>Embryophyta</taxon>
        <taxon>Tracheophyta</taxon>
        <taxon>Spermatophyta</taxon>
        <taxon>Magnoliopsida</taxon>
        <taxon>eudicotyledons</taxon>
        <taxon>Gunneridae</taxon>
        <taxon>Pentapetalae</taxon>
        <taxon>asterids</taxon>
        <taxon>lamiids</taxon>
        <taxon>Lamiales</taxon>
        <taxon>Pedaliaceae</taxon>
        <taxon>Sesamum</taxon>
    </lineage>
</organism>
<feature type="compositionally biased region" description="Low complexity" evidence="3">
    <location>
        <begin position="1139"/>
        <end position="1150"/>
    </location>
</feature>
<feature type="transmembrane region" description="Helical" evidence="4">
    <location>
        <begin position="1034"/>
        <end position="1055"/>
    </location>
</feature>
<feature type="domain" description="GEX2 N-terminal Ig-like" evidence="6">
    <location>
        <begin position="140"/>
        <end position="245"/>
    </location>
</feature>
<protein>
    <submittedName>
        <fullName evidence="7">Protein GAMETE EXPRESSED 2</fullName>
    </submittedName>
</protein>
<name>A0AAW2XV19_9LAMI</name>
<dbReference type="Pfam" id="PF00630">
    <property type="entry name" value="Filamin"/>
    <property type="match status" value="1"/>
</dbReference>
<evidence type="ECO:0000313" key="7">
    <source>
        <dbReference type="EMBL" id="KAL0457430.1"/>
    </source>
</evidence>
<keyword evidence="4" id="KW-1133">Transmembrane helix</keyword>
<feature type="signal peptide" evidence="5">
    <location>
        <begin position="1"/>
        <end position="26"/>
    </location>
</feature>
<dbReference type="Gene3D" id="2.60.40.3440">
    <property type="match status" value="1"/>
</dbReference>
<feature type="repeat" description="Filamin" evidence="2">
    <location>
        <begin position="585"/>
        <end position="623"/>
    </location>
</feature>
<dbReference type="Pfam" id="PF17963">
    <property type="entry name" value="Big_9"/>
    <property type="match status" value="1"/>
</dbReference>
<evidence type="ECO:0000259" key="6">
    <source>
        <dbReference type="Pfam" id="PF23616"/>
    </source>
</evidence>
<evidence type="ECO:0000256" key="5">
    <source>
        <dbReference type="SAM" id="SignalP"/>
    </source>
</evidence>
<evidence type="ECO:0000256" key="4">
    <source>
        <dbReference type="SAM" id="Phobius"/>
    </source>
</evidence>
<gene>
    <name evidence="7" type="ORF">Slati_1082200</name>
</gene>
<feature type="domain" description="GEX2 N-terminal Ig-like" evidence="6">
    <location>
        <begin position="32"/>
        <end position="132"/>
    </location>
</feature>
<comment type="caution">
    <text evidence="7">The sequence shown here is derived from an EMBL/GenBank/DDBJ whole genome shotgun (WGS) entry which is preliminary data.</text>
</comment>
<accession>A0AAW2XV19</accession>
<dbReference type="GO" id="GO:0048235">
    <property type="term" value="P:pollen sperm cell differentiation"/>
    <property type="evidence" value="ECO:0007669"/>
    <property type="project" value="TreeGrafter"/>
</dbReference>
<dbReference type="InterPro" id="IPR014756">
    <property type="entry name" value="Ig_E-set"/>
</dbReference>
<dbReference type="PANTHER" id="PTHR38537:SF8">
    <property type="entry name" value="FILAMIN-A"/>
    <property type="match status" value="1"/>
</dbReference>
<dbReference type="InterPro" id="IPR013783">
    <property type="entry name" value="Ig-like_fold"/>
</dbReference>
<feature type="repeat" description="Filamin" evidence="2">
    <location>
        <begin position="383"/>
        <end position="520"/>
    </location>
</feature>
<dbReference type="InterPro" id="IPR044801">
    <property type="entry name" value="Filamin"/>
</dbReference>
<feature type="chain" id="PRO_5043710947" evidence="5">
    <location>
        <begin position="27"/>
        <end position="1150"/>
    </location>
</feature>
<dbReference type="EMBL" id="JACGWN010000003">
    <property type="protein sequence ID" value="KAL0457430.1"/>
    <property type="molecule type" value="Genomic_DNA"/>
</dbReference>
<keyword evidence="1" id="KW-0677">Repeat</keyword>
<reference evidence="7" key="2">
    <citation type="journal article" date="2024" name="Plant">
        <title>Genomic evolution and insights into agronomic trait innovations of Sesamum species.</title>
        <authorList>
            <person name="Miao H."/>
            <person name="Wang L."/>
            <person name="Qu L."/>
            <person name="Liu H."/>
            <person name="Sun Y."/>
            <person name="Le M."/>
            <person name="Wang Q."/>
            <person name="Wei S."/>
            <person name="Zheng Y."/>
            <person name="Lin W."/>
            <person name="Duan Y."/>
            <person name="Cao H."/>
            <person name="Xiong S."/>
            <person name="Wang X."/>
            <person name="Wei L."/>
            <person name="Li C."/>
            <person name="Ma Q."/>
            <person name="Ju M."/>
            <person name="Zhao R."/>
            <person name="Li G."/>
            <person name="Mu C."/>
            <person name="Tian Q."/>
            <person name="Mei H."/>
            <person name="Zhang T."/>
            <person name="Gao T."/>
            <person name="Zhang H."/>
        </authorList>
    </citation>
    <scope>NUCLEOTIDE SEQUENCE</scope>
    <source>
        <strain evidence="7">KEN1</strain>
    </source>
</reference>
<dbReference type="PANTHER" id="PTHR38537">
    <property type="entry name" value="JITTERBUG, ISOFORM N"/>
    <property type="match status" value="1"/>
</dbReference>
<evidence type="ECO:0000256" key="3">
    <source>
        <dbReference type="SAM" id="MobiDB-lite"/>
    </source>
</evidence>
<dbReference type="SUPFAM" id="SSF81296">
    <property type="entry name" value="E set domains"/>
    <property type="match status" value="2"/>
</dbReference>
<dbReference type="GO" id="GO:0051015">
    <property type="term" value="F:actin filament binding"/>
    <property type="evidence" value="ECO:0007669"/>
    <property type="project" value="InterPro"/>
</dbReference>
<feature type="region of interest" description="Disordered" evidence="3">
    <location>
        <begin position="1109"/>
        <end position="1150"/>
    </location>
</feature>
<keyword evidence="4" id="KW-0472">Membrane</keyword>
<dbReference type="InterPro" id="IPR056434">
    <property type="entry name" value="Ig_GEX2_N"/>
</dbReference>
<dbReference type="Gene3D" id="2.60.40.10">
    <property type="entry name" value="Immunoglobulins"/>
    <property type="match status" value="2"/>
</dbReference>
<proteinExistence type="predicted"/>
<dbReference type="InterPro" id="IPR017868">
    <property type="entry name" value="Filamin/ABP280_repeat-like"/>
</dbReference>
<keyword evidence="4" id="KW-0812">Transmembrane</keyword>
<keyword evidence="5" id="KW-0732">Signal</keyword>
<evidence type="ECO:0000256" key="2">
    <source>
        <dbReference type="PROSITE-ProRule" id="PRU00087"/>
    </source>
</evidence>